<sequence length="998" mass="111229">MATNYSGFDADKELEGLPSDAFSSSPEPDARPATPQSPPESQILPRQRVVAPLTGLRQTTLFGGRAADNPLPASQVNKVHSYRVDLPPEAPTHHSLDTEALKTWVYPTNLGAIRDYQYSITKNGLFNNTLVALPTGLGKTFIAATIMLNYYRWTKDSQIVFMAPTKPLVAQQVDACFYIAGIPRSSTTMLTGEISPALRAEEWASKRVFFMTPQTLENDLRTGLADPKKIVLLVVDEAHRATGNYSYVKVIEFMRRFTKSFRILALTATPGSSVEAVQEVINGLEISKVEIRTEESIDIQQYVHQRNIDQVILDPSEEIVKVQDLLSKTLKPLVDQLCGHNAYYNRDPLSLTPFGMLKAQETWLKSPAGKSANFGLKGMMRSLFTVLASVSHGIKLLNFHGVGPFFQTMKDFRSEAEERGAKLGKYKKQIMDSPHFKKMMDLVNMWINKDDFVGHPKLTYLCDTVLNHFLDAGDGRKEDGAPPSKTRIIVFCEYRGSAEEVARVLNRHAPMVRASVFVGQAGTKHSDGMNQATQIETIRKFKEGIFNVIVATSIGEEGLDIGQVDLIVCYDASSSPIRMLQRMGRTGRKRAGSIVLLLMRGKEEDSFIKAKDNYEAMQRMISDGSRFNFRFDLSTRIVPRDIVPAVDKRDIEIPVENTQDPSLPEPKRRAKRAPKRPPKKFNMPDDVETGFQSVASMMSGKKTPRKGSALSQAAEEPVSELSEDQRMEKPLLESVFLSHSDKALLLETYQTIAGGFETLDVSVPELNKHTELQRSLRPTKRVKHGAASKRLVKMLQSMQDINDETLDGWERMQDDPLPLRSSQTSIDLSTSQSSAAPRDLFSLSAEESETLTPPRRNRAAPRAKYRLNPRSPPIDSINTMSSSSAAPRYDDDEEDSDLDDFIVRDDETPKAHSARAHQTISSSVSPPAKARPFFEPTQFTATQESMDGDEELPDISTLVGKYGRSTGKAVEVRDESGGGGRRKRRRVVVEDSDDDSDE</sequence>
<dbReference type="SMART" id="SM00487">
    <property type="entry name" value="DEXDc"/>
    <property type="match status" value="1"/>
</dbReference>
<dbReference type="PROSITE" id="PS51192">
    <property type="entry name" value="HELICASE_ATP_BIND_1"/>
    <property type="match status" value="1"/>
</dbReference>
<comment type="catalytic activity">
    <reaction evidence="12 13">
        <text>ATP + H2O = ADP + phosphate + H(+)</text>
        <dbReference type="Rhea" id="RHEA:13065"/>
        <dbReference type="ChEBI" id="CHEBI:15377"/>
        <dbReference type="ChEBI" id="CHEBI:15378"/>
        <dbReference type="ChEBI" id="CHEBI:30616"/>
        <dbReference type="ChEBI" id="CHEBI:43474"/>
        <dbReference type="ChEBI" id="CHEBI:456216"/>
        <dbReference type="EC" id="3.6.4.12"/>
    </reaction>
</comment>
<evidence type="ECO:0000313" key="17">
    <source>
        <dbReference type="EMBL" id="OBU01745.1"/>
    </source>
</evidence>
<keyword evidence="18" id="KW-1185">Reference proteome</keyword>
<evidence type="ECO:0000256" key="2">
    <source>
        <dbReference type="ARBA" id="ARBA00004123"/>
    </source>
</evidence>
<dbReference type="PANTHER" id="PTHR14025:SF20">
    <property type="entry name" value="FANCONI ANEMIA GROUP M PROTEIN"/>
    <property type="match status" value="1"/>
</dbReference>
<evidence type="ECO:0000256" key="12">
    <source>
        <dbReference type="ARBA" id="ARBA00047995"/>
    </source>
</evidence>
<feature type="region of interest" description="Disordered" evidence="14">
    <location>
        <begin position="653"/>
        <end position="725"/>
    </location>
</feature>
<dbReference type="RefSeq" id="XP_018135477.1">
    <property type="nucleotide sequence ID" value="XM_018270130.2"/>
</dbReference>
<evidence type="ECO:0000313" key="18">
    <source>
        <dbReference type="Proteomes" id="UP000091956"/>
    </source>
</evidence>
<evidence type="ECO:0000259" key="16">
    <source>
        <dbReference type="PROSITE" id="PS51194"/>
    </source>
</evidence>
<dbReference type="FunFam" id="3.40.50.300:FF:000861">
    <property type="entry name" value="Fanconi anemia, complementation group M"/>
    <property type="match status" value="1"/>
</dbReference>
<dbReference type="EMBL" id="KV460206">
    <property type="protein sequence ID" value="OBU01745.1"/>
    <property type="molecule type" value="Genomic_DNA"/>
</dbReference>
<keyword evidence="10" id="KW-0234">DNA repair</keyword>
<dbReference type="Pfam" id="PF00271">
    <property type="entry name" value="Helicase_C"/>
    <property type="match status" value="1"/>
</dbReference>
<dbReference type="GO" id="GO:0005524">
    <property type="term" value="F:ATP binding"/>
    <property type="evidence" value="ECO:0007669"/>
    <property type="project" value="UniProtKB-UniRule"/>
</dbReference>
<dbReference type="GO" id="GO:0000400">
    <property type="term" value="F:four-way junction DNA binding"/>
    <property type="evidence" value="ECO:0007669"/>
    <property type="project" value="TreeGrafter"/>
</dbReference>
<feature type="region of interest" description="Disordered" evidence="14">
    <location>
        <begin position="1"/>
        <end position="44"/>
    </location>
</feature>
<keyword evidence="6" id="KW-0227">DNA damage</keyword>
<keyword evidence="8 17" id="KW-0347">Helicase</keyword>
<evidence type="ECO:0000256" key="8">
    <source>
        <dbReference type="ARBA" id="ARBA00022806"/>
    </source>
</evidence>
<feature type="compositionally biased region" description="Polar residues" evidence="14">
    <location>
        <begin position="876"/>
        <end position="885"/>
    </location>
</feature>
<comment type="subunit">
    <text evidence="4 13">Interacts with the MHF histone-fold complex to form the FANCM-MHF complex.</text>
</comment>
<feature type="compositionally biased region" description="Basic residues" evidence="14">
    <location>
        <begin position="668"/>
        <end position="679"/>
    </location>
</feature>
<dbReference type="InterPro" id="IPR006935">
    <property type="entry name" value="Helicase/UvrB_N"/>
</dbReference>
<keyword evidence="5" id="KW-0547">Nucleotide-binding</keyword>
<dbReference type="GO" id="GO:0009378">
    <property type="term" value="F:four-way junction helicase activity"/>
    <property type="evidence" value="ECO:0007669"/>
    <property type="project" value="TreeGrafter"/>
</dbReference>
<feature type="region of interest" description="Disordered" evidence="14">
    <location>
        <begin position="809"/>
        <end position="932"/>
    </location>
</feature>
<dbReference type="InterPro" id="IPR014001">
    <property type="entry name" value="Helicase_ATP-bd"/>
</dbReference>
<dbReference type="InterPro" id="IPR027417">
    <property type="entry name" value="P-loop_NTPase"/>
</dbReference>
<dbReference type="InterPro" id="IPR001650">
    <property type="entry name" value="Helicase_C-like"/>
</dbReference>
<dbReference type="PROSITE" id="PS51194">
    <property type="entry name" value="HELICASE_CTER"/>
    <property type="match status" value="1"/>
</dbReference>
<dbReference type="InterPro" id="IPR039686">
    <property type="entry name" value="FANCM/Mph1-like_ID"/>
</dbReference>
<dbReference type="Proteomes" id="UP000091956">
    <property type="component" value="Unassembled WGS sequence"/>
</dbReference>
<gene>
    <name evidence="17" type="primary">MPH1</name>
    <name evidence="17" type="ORF">VE01_00602</name>
</gene>
<feature type="compositionally biased region" description="Acidic residues" evidence="14">
    <location>
        <begin position="890"/>
        <end position="900"/>
    </location>
</feature>
<dbReference type="Gene3D" id="3.40.50.300">
    <property type="entry name" value="P-loop containing nucleotide triphosphate hydrolases"/>
    <property type="match status" value="2"/>
</dbReference>
<evidence type="ECO:0000256" key="13">
    <source>
        <dbReference type="RuleBase" id="RU367027"/>
    </source>
</evidence>
<dbReference type="CDD" id="cd18033">
    <property type="entry name" value="DEXDc_FANCM"/>
    <property type="match status" value="1"/>
</dbReference>
<dbReference type="GO" id="GO:0045003">
    <property type="term" value="P:double-strand break repair via synthesis-dependent strand annealing"/>
    <property type="evidence" value="ECO:0007669"/>
    <property type="project" value="TreeGrafter"/>
</dbReference>
<dbReference type="STRING" id="342668.A0A2P2SY60"/>
<dbReference type="GO" id="GO:0016887">
    <property type="term" value="F:ATP hydrolysis activity"/>
    <property type="evidence" value="ECO:0007669"/>
    <property type="project" value="RHEA"/>
</dbReference>
<dbReference type="OrthoDB" id="164902at2759"/>
<comment type="similarity">
    <text evidence="3 13">Belongs to the DEAD box helicase family. DEAH subfamily. FANCM sub-subfamily.</text>
</comment>
<feature type="compositionally biased region" description="Basic residues" evidence="14">
    <location>
        <begin position="855"/>
        <end position="867"/>
    </location>
</feature>
<evidence type="ECO:0000256" key="9">
    <source>
        <dbReference type="ARBA" id="ARBA00022840"/>
    </source>
</evidence>
<evidence type="ECO:0000256" key="3">
    <source>
        <dbReference type="ARBA" id="ARBA00009889"/>
    </source>
</evidence>
<evidence type="ECO:0000256" key="14">
    <source>
        <dbReference type="SAM" id="MobiDB-lite"/>
    </source>
</evidence>
<evidence type="ECO:0000256" key="4">
    <source>
        <dbReference type="ARBA" id="ARBA00011390"/>
    </source>
</evidence>
<accession>A0A2P2SY60</accession>
<dbReference type="SMART" id="SM00490">
    <property type="entry name" value="HELICc"/>
    <property type="match status" value="1"/>
</dbReference>
<feature type="compositionally biased region" description="Polar residues" evidence="14">
    <location>
        <begin position="916"/>
        <end position="925"/>
    </location>
</feature>
<keyword evidence="7" id="KW-0378">Hydrolase</keyword>
<organism evidence="17 18">
    <name type="scientific">Pseudogymnoascus verrucosus</name>
    <dbReference type="NCBI Taxonomy" id="342668"/>
    <lineage>
        <taxon>Eukaryota</taxon>
        <taxon>Fungi</taxon>
        <taxon>Dikarya</taxon>
        <taxon>Ascomycota</taxon>
        <taxon>Pezizomycotina</taxon>
        <taxon>Leotiomycetes</taxon>
        <taxon>Thelebolales</taxon>
        <taxon>Thelebolaceae</taxon>
        <taxon>Pseudogymnoascus</taxon>
    </lineage>
</organism>
<feature type="domain" description="Helicase C-terminal" evidence="16">
    <location>
        <begin position="465"/>
        <end position="633"/>
    </location>
</feature>
<name>A0A2P2SY60_9PEZI</name>
<feature type="compositionally biased region" description="Basic and acidic residues" evidence="14">
    <location>
        <begin position="901"/>
        <end position="910"/>
    </location>
</feature>
<protein>
    <recommendedName>
        <fullName evidence="13">ATP-dependent DNA helicase</fullName>
        <ecNumber evidence="13">3.6.4.12</ecNumber>
    </recommendedName>
</protein>
<dbReference type="Pfam" id="PF04851">
    <property type="entry name" value="ResIII"/>
    <property type="match status" value="1"/>
</dbReference>
<proteinExistence type="inferred from homology"/>
<keyword evidence="11" id="KW-0539">Nucleus</keyword>
<dbReference type="PANTHER" id="PTHR14025">
    <property type="entry name" value="FANCONI ANEMIA GROUP M FANCM FAMILY MEMBER"/>
    <property type="match status" value="1"/>
</dbReference>
<evidence type="ECO:0000256" key="6">
    <source>
        <dbReference type="ARBA" id="ARBA00022763"/>
    </source>
</evidence>
<dbReference type="Gene3D" id="1.20.1320.20">
    <property type="entry name" value="hef helicase domain"/>
    <property type="match status" value="1"/>
</dbReference>
<feature type="compositionally biased region" description="Polar residues" evidence="14">
    <location>
        <begin position="820"/>
        <end position="835"/>
    </location>
</feature>
<dbReference type="EC" id="3.6.4.12" evidence="13"/>
<evidence type="ECO:0000256" key="10">
    <source>
        <dbReference type="ARBA" id="ARBA00023204"/>
    </source>
</evidence>
<comment type="function">
    <text evidence="1 13">ATP-dependent DNA helicase involved in DNA damage repair by homologous recombination and in genome maintenance. Capable of unwinding D-loops. Plays a role in limiting crossover recombinants during mitotic DNA double-strand break (DSB) repair. Component of a FANCM-MHF complex which promotes gene conversion at blocked replication forks, probably by reversal of the stalled fork.</text>
</comment>
<keyword evidence="9" id="KW-0067">ATP-binding</keyword>
<reference evidence="18" key="2">
    <citation type="journal article" date="2018" name="Nat. Commun.">
        <title>Extreme sensitivity to ultraviolet light in the fungal pathogen causing white-nose syndrome of bats.</title>
        <authorList>
            <person name="Palmer J.M."/>
            <person name="Drees K.P."/>
            <person name="Foster J.T."/>
            <person name="Lindner D.L."/>
        </authorList>
    </citation>
    <scope>NUCLEOTIDE SEQUENCE [LARGE SCALE GENOMIC DNA]</scope>
    <source>
        <strain evidence="18">UAMH 10579</strain>
    </source>
</reference>
<dbReference type="AlphaFoldDB" id="A0A2P2SY60"/>
<dbReference type="GO" id="GO:0036297">
    <property type="term" value="P:interstrand cross-link repair"/>
    <property type="evidence" value="ECO:0007669"/>
    <property type="project" value="TreeGrafter"/>
</dbReference>
<feature type="region of interest" description="Disordered" evidence="14">
    <location>
        <begin position="963"/>
        <end position="998"/>
    </location>
</feature>
<feature type="domain" description="Helicase ATP-binding" evidence="15">
    <location>
        <begin position="120"/>
        <end position="288"/>
    </location>
</feature>
<evidence type="ECO:0000256" key="11">
    <source>
        <dbReference type="ARBA" id="ARBA00023242"/>
    </source>
</evidence>
<dbReference type="CDD" id="cd12091">
    <property type="entry name" value="FANCM_ID"/>
    <property type="match status" value="1"/>
</dbReference>
<evidence type="ECO:0000256" key="7">
    <source>
        <dbReference type="ARBA" id="ARBA00022801"/>
    </source>
</evidence>
<evidence type="ECO:0000256" key="1">
    <source>
        <dbReference type="ARBA" id="ARBA00003813"/>
    </source>
</evidence>
<evidence type="ECO:0000256" key="5">
    <source>
        <dbReference type="ARBA" id="ARBA00022741"/>
    </source>
</evidence>
<dbReference type="InterPro" id="IPR044749">
    <property type="entry name" value="FANCM_DEXDc"/>
</dbReference>
<reference evidence="17 18" key="1">
    <citation type="submission" date="2016-03" db="EMBL/GenBank/DDBJ databases">
        <title>Comparative genomics of Pseudogymnoascus destructans, the fungus causing white-nose syndrome of bats.</title>
        <authorList>
            <person name="Palmer J.M."/>
            <person name="Drees K.P."/>
            <person name="Foster J.T."/>
            <person name="Lindner D.L."/>
        </authorList>
    </citation>
    <scope>NUCLEOTIDE SEQUENCE [LARGE SCALE GENOMIC DNA]</scope>
    <source>
        <strain evidence="17 18">UAMH 10579</strain>
    </source>
</reference>
<evidence type="ECO:0000259" key="15">
    <source>
        <dbReference type="PROSITE" id="PS51192"/>
    </source>
</evidence>
<dbReference type="GO" id="GO:0043138">
    <property type="term" value="F:3'-5' DNA helicase activity"/>
    <property type="evidence" value="ECO:0007669"/>
    <property type="project" value="InterPro"/>
</dbReference>
<dbReference type="CDD" id="cd18801">
    <property type="entry name" value="SF2_C_FANCM_Hef"/>
    <property type="match status" value="1"/>
</dbReference>
<dbReference type="GO" id="GO:0005634">
    <property type="term" value="C:nucleus"/>
    <property type="evidence" value="ECO:0007669"/>
    <property type="project" value="UniProtKB-SubCell"/>
</dbReference>
<dbReference type="SUPFAM" id="SSF52540">
    <property type="entry name" value="P-loop containing nucleoside triphosphate hydrolases"/>
    <property type="match status" value="1"/>
</dbReference>
<dbReference type="GeneID" id="28833988"/>
<comment type="subcellular location">
    <subcellularLocation>
        <location evidence="2 13">Nucleus</location>
    </subcellularLocation>
</comment>